<keyword evidence="3" id="KW-1185">Reference proteome</keyword>
<sequence length="259" mass="30408">MSSYVLCIFEGKRAEPNITNNLCVNLLQDEDKVILRASYGCNIYKLYAEIEKDPYLDTYELLVEELIKRQKEEQRLGRDLREEELAVLNIDDSSLISDIYLIFDYDAHCSNANDKKLVEMLDKFNNPQEEGLLIVSYPMVEAIRHQRSVEYREELYALSEFGKYKNWTNKDADLDKKYHNWGAYDFDTWREIVAQHLARANHLVTNELSLPKSQIEQQEIFIQQLDKHVPNGNIAVISSFPLMLFDYYGQALMSKLRFV</sequence>
<reference evidence="3" key="1">
    <citation type="submission" date="2014-09" db="EMBL/GenBank/DDBJ databases">
        <authorList>
            <person name="Hjerde E."/>
        </authorList>
    </citation>
    <scope>NUCLEOTIDE SEQUENCE [LARGE SCALE GENOMIC DNA]</scope>
    <source>
        <strain evidence="3">06/09/139</strain>
    </source>
</reference>
<evidence type="ECO:0000313" key="2">
    <source>
        <dbReference type="EMBL" id="CED70944.1"/>
    </source>
</evidence>
<proteinExistence type="predicted"/>
<dbReference type="KEGG" id="awd:AWOD_I_0851"/>
<dbReference type="STRING" id="80852.AWOD_I_0851"/>
<name>A0A090KH72_9GAMM</name>
<evidence type="ECO:0000256" key="1">
    <source>
        <dbReference type="SAM" id="Coils"/>
    </source>
</evidence>
<organism evidence="2 3">
    <name type="scientific">Aliivibrio wodanis</name>
    <dbReference type="NCBI Taxonomy" id="80852"/>
    <lineage>
        <taxon>Bacteria</taxon>
        <taxon>Pseudomonadati</taxon>
        <taxon>Pseudomonadota</taxon>
        <taxon>Gammaproteobacteria</taxon>
        <taxon>Vibrionales</taxon>
        <taxon>Vibrionaceae</taxon>
        <taxon>Aliivibrio</taxon>
    </lineage>
</organism>
<evidence type="ECO:0000313" key="3">
    <source>
        <dbReference type="Proteomes" id="UP000032427"/>
    </source>
</evidence>
<dbReference type="OrthoDB" id="9796831at2"/>
<keyword evidence="1" id="KW-0175">Coiled coil</keyword>
<dbReference type="GeneID" id="28540420"/>
<dbReference type="AlphaFoldDB" id="A0A090KH72"/>
<dbReference type="PATRIC" id="fig|80852.17.peg.864"/>
<gene>
    <name evidence="2" type="ORF">AWOD_I_0851</name>
</gene>
<protein>
    <submittedName>
        <fullName evidence="2">Uncharacterized protein</fullName>
    </submittedName>
</protein>
<accession>A0A090KH72</accession>
<dbReference type="HOGENOM" id="CLU_087612_0_0_6"/>
<dbReference type="EMBL" id="LN554846">
    <property type="protein sequence ID" value="CED70944.1"/>
    <property type="molecule type" value="Genomic_DNA"/>
</dbReference>
<dbReference type="Proteomes" id="UP000032427">
    <property type="component" value="Chromosome 1"/>
</dbReference>
<feature type="coiled-coil region" evidence="1">
    <location>
        <begin position="56"/>
        <end position="83"/>
    </location>
</feature>